<feature type="domain" description="C2H2-type" evidence="12">
    <location>
        <begin position="146"/>
        <end position="173"/>
    </location>
</feature>
<evidence type="ECO:0000259" key="12">
    <source>
        <dbReference type="PROSITE" id="PS50157"/>
    </source>
</evidence>
<evidence type="ECO:0000313" key="14">
    <source>
        <dbReference type="Proteomes" id="UP001107558"/>
    </source>
</evidence>
<keyword evidence="5" id="KW-0862">Zinc</keyword>
<feature type="domain" description="C2H2-type" evidence="12">
    <location>
        <begin position="383"/>
        <end position="413"/>
    </location>
</feature>
<feature type="domain" description="C2H2-type" evidence="12">
    <location>
        <begin position="356"/>
        <end position="383"/>
    </location>
</feature>
<evidence type="ECO:0000256" key="3">
    <source>
        <dbReference type="ARBA" id="ARBA00022737"/>
    </source>
</evidence>
<feature type="domain" description="C2H2-type" evidence="12">
    <location>
        <begin position="268"/>
        <end position="295"/>
    </location>
</feature>
<evidence type="ECO:0000256" key="2">
    <source>
        <dbReference type="ARBA" id="ARBA00022723"/>
    </source>
</evidence>
<accession>A0A9J6CGM2</accession>
<evidence type="ECO:0000256" key="8">
    <source>
        <dbReference type="ARBA" id="ARBA00023163"/>
    </source>
</evidence>
<dbReference type="PANTHER" id="PTHR24384">
    <property type="entry name" value="FINGER PUTATIVE TRANSCRIPTION FACTOR FAMILY-RELATED"/>
    <property type="match status" value="1"/>
</dbReference>
<keyword evidence="2" id="KW-0479">Metal-binding</keyword>
<keyword evidence="7" id="KW-0238">DNA-binding</keyword>
<dbReference type="Gene3D" id="3.30.160.60">
    <property type="entry name" value="Classic Zinc Finger"/>
    <property type="match status" value="5"/>
</dbReference>
<dbReference type="GO" id="GO:0005634">
    <property type="term" value="C:nucleus"/>
    <property type="evidence" value="ECO:0007669"/>
    <property type="project" value="UniProtKB-SubCell"/>
</dbReference>
<keyword evidence="8" id="KW-0804">Transcription</keyword>
<keyword evidence="9" id="KW-0539">Nucleus</keyword>
<dbReference type="Proteomes" id="UP001107558">
    <property type="component" value="Chromosome 1"/>
</dbReference>
<comment type="caution">
    <text evidence="13">The sequence shown here is derived from an EMBL/GenBank/DDBJ whole genome shotgun (WGS) entry which is preliminary data.</text>
</comment>
<evidence type="ECO:0000256" key="11">
    <source>
        <dbReference type="SAM" id="MobiDB-lite"/>
    </source>
</evidence>
<keyword evidence="4 10" id="KW-0863">Zinc-finger</keyword>
<evidence type="ECO:0000256" key="10">
    <source>
        <dbReference type="PROSITE-ProRule" id="PRU00042"/>
    </source>
</evidence>
<feature type="domain" description="C2H2-type" evidence="12">
    <location>
        <begin position="174"/>
        <end position="201"/>
    </location>
</feature>
<dbReference type="FunFam" id="3.30.160.60:FF:000875">
    <property type="entry name" value="zinc finger protein 236 isoform X7"/>
    <property type="match status" value="1"/>
</dbReference>
<dbReference type="SUPFAM" id="SSF57667">
    <property type="entry name" value="beta-beta-alpha zinc fingers"/>
    <property type="match status" value="4"/>
</dbReference>
<name>A0A9J6CGM2_POLVA</name>
<reference evidence="13" key="1">
    <citation type="submission" date="2021-03" db="EMBL/GenBank/DDBJ databases">
        <title>Chromosome level genome of the anhydrobiotic midge Polypedilum vanderplanki.</title>
        <authorList>
            <person name="Yoshida Y."/>
            <person name="Kikawada T."/>
            <person name="Gusev O."/>
        </authorList>
    </citation>
    <scope>NUCLEOTIDE SEQUENCE</scope>
    <source>
        <strain evidence="13">NIAS01</strain>
        <tissue evidence="13">Whole body or cell culture</tissue>
    </source>
</reference>
<feature type="domain" description="C2H2-type" evidence="12">
    <location>
        <begin position="326"/>
        <end position="355"/>
    </location>
</feature>
<dbReference type="InterPro" id="IPR036236">
    <property type="entry name" value="Znf_C2H2_sf"/>
</dbReference>
<evidence type="ECO:0000256" key="1">
    <source>
        <dbReference type="ARBA" id="ARBA00004123"/>
    </source>
</evidence>
<evidence type="ECO:0000256" key="5">
    <source>
        <dbReference type="ARBA" id="ARBA00022833"/>
    </source>
</evidence>
<dbReference type="InterPro" id="IPR050752">
    <property type="entry name" value="C2H2-ZF_domain"/>
</dbReference>
<dbReference type="Pfam" id="PF00096">
    <property type="entry name" value="zf-C2H2"/>
    <property type="match status" value="5"/>
</dbReference>
<dbReference type="SMART" id="SM00355">
    <property type="entry name" value="ZnF_C2H2"/>
    <property type="match status" value="7"/>
</dbReference>
<dbReference type="PANTHER" id="PTHR24384:SF189">
    <property type="entry name" value="C2H2-TYPE DOMAIN-CONTAINING PROTEIN-RELATED"/>
    <property type="match status" value="1"/>
</dbReference>
<dbReference type="FunFam" id="3.30.160.60:FF:000145">
    <property type="entry name" value="Zinc finger protein 574"/>
    <property type="match status" value="1"/>
</dbReference>
<dbReference type="GO" id="GO:0008270">
    <property type="term" value="F:zinc ion binding"/>
    <property type="evidence" value="ECO:0007669"/>
    <property type="project" value="UniProtKB-KW"/>
</dbReference>
<evidence type="ECO:0000256" key="7">
    <source>
        <dbReference type="ARBA" id="ARBA00023125"/>
    </source>
</evidence>
<keyword evidence="6" id="KW-0805">Transcription regulation</keyword>
<evidence type="ECO:0000256" key="6">
    <source>
        <dbReference type="ARBA" id="ARBA00023015"/>
    </source>
</evidence>
<dbReference type="FunFam" id="3.30.160.60:FF:001498">
    <property type="entry name" value="Zinc finger protein 404"/>
    <property type="match status" value="1"/>
</dbReference>
<dbReference type="FunFam" id="3.30.160.60:FF:000072">
    <property type="entry name" value="zinc finger protein 143 isoform X1"/>
    <property type="match status" value="1"/>
</dbReference>
<sequence length="452" mass="52538">MEINVPTASPFFTGISNQIMYCISTPTWNTTSNATYSNELLKKHENAPPSIIQPQPITVSSTNAQLQSNQPSQYYYGTTQAIQSNSQTPTTNFNQTYSVTPAVNRSSVNNQNINPDEKNSTNYIDSNEINKSPRDSRFFEEIGRNFRCPICQKKFRQKGTLSQHERIHLDSKPYQCPHCERKFRQKSILHQHVRIHSDASAQLIYMNLGSNQGTLWPQNLPYPDEIRSEKSTNSEKDAVQIIHSIFGNEGLKNEENRNLQKSSMPQFVRCPICQKEFKQKSTLVQRGCIHIESRPYSCLVINCGKRFRQQSHLQQHNRIHTNSKPYKCPYQECQKFFRQQTILNQHIRVHTNSKPYSCKTCFREFRQQAILTNHEKSHMNSTYACPLTNCKRRFVTENDLKKHINDHMSPPKPKKQSSIRSNIDYKPQITFNHHQSSPYIYFNASSISQPRE</sequence>
<keyword evidence="3" id="KW-0677">Repeat</keyword>
<feature type="region of interest" description="Disordered" evidence="11">
    <location>
        <begin position="106"/>
        <end position="129"/>
    </location>
</feature>
<keyword evidence="14" id="KW-1185">Reference proteome</keyword>
<organism evidence="13 14">
    <name type="scientific">Polypedilum vanderplanki</name>
    <name type="common">Sleeping chironomid midge</name>
    <dbReference type="NCBI Taxonomy" id="319348"/>
    <lineage>
        <taxon>Eukaryota</taxon>
        <taxon>Metazoa</taxon>
        <taxon>Ecdysozoa</taxon>
        <taxon>Arthropoda</taxon>
        <taxon>Hexapoda</taxon>
        <taxon>Insecta</taxon>
        <taxon>Pterygota</taxon>
        <taxon>Neoptera</taxon>
        <taxon>Endopterygota</taxon>
        <taxon>Diptera</taxon>
        <taxon>Nematocera</taxon>
        <taxon>Chironomoidea</taxon>
        <taxon>Chironomidae</taxon>
        <taxon>Chironominae</taxon>
        <taxon>Polypedilum</taxon>
        <taxon>Polypedilum</taxon>
    </lineage>
</organism>
<dbReference type="OrthoDB" id="427030at2759"/>
<feature type="domain" description="C2H2-type" evidence="12">
    <location>
        <begin position="296"/>
        <end position="325"/>
    </location>
</feature>
<proteinExistence type="predicted"/>
<dbReference type="PROSITE" id="PS50157">
    <property type="entry name" value="ZINC_FINGER_C2H2_2"/>
    <property type="match status" value="7"/>
</dbReference>
<dbReference type="PROSITE" id="PS00028">
    <property type="entry name" value="ZINC_FINGER_C2H2_1"/>
    <property type="match status" value="6"/>
</dbReference>
<gene>
    <name evidence="13" type="ORF">PVAND_010450</name>
</gene>
<dbReference type="AlphaFoldDB" id="A0A9J6CGM2"/>
<protein>
    <recommendedName>
        <fullName evidence="12">C2H2-type domain-containing protein</fullName>
    </recommendedName>
</protein>
<dbReference type="InterPro" id="IPR013087">
    <property type="entry name" value="Znf_C2H2_type"/>
</dbReference>
<evidence type="ECO:0000256" key="9">
    <source>
        <dbReference type="ARBA" id="ARBA00023242"/>
    </source>
</evidence>
<dbReference type="EMBL" id="JADBJN010000001">
    <property type="protein sequence ID" value="KAG5680976.1"/>
    <property type="molecule type" value="Genomic_DNA"/>
</dbReference>
<evidence type="ECO:0000256" key="4">
    <source>
        <dbReference type="ARBA" id="ARBA00022771"/>
    </source>
</evidence>
<comment type="subcellular location">
    <subcellularLocation>
        <location evidence="1">Nucleus</location>
    </subcellularLocation>
</comment>
<dbReference type="GO" id="GO:0000978">
    <property type="term" value="F:RNA polymerase II cis-regulatory region sequence-specific DNA binding"/>
    <property type="evidence" value="ECO:0007669"/>
    <property type="project" value="TreeGrafter"/>
</dbReference>
<dbReference type="GO" id="GO:0000981">
    <property type="term" value="F:DNA-binding transcription factor activity, RNA polymerase II-specific"/>
    <property type="evidence" value="ECO:0007669"/>
    <property type="project" value="TreeGrafter"/>
</dbReference>
<evidence type="ECO:0000313" key="13">
    <source>
        <dbReference type="EMBL" id="KAG5680976.1"/>
    </source>
</evidence>